<dbReference type="EMBL" id="UINC01050124">
    <property type="protein sequence ID" value="SVB62720.1"/>
    <property type="molecule type" value="Genomic_DNA"/>
</dbReference>
<name>A0A382FIA9_9ZZZZ</name>
<dbReference type="InterPro" id="IPR006311">
    <property type="entry name" value="TAT_signal"/>
</dbReference>
<reference evidence="1" key="1">
    <citation type="submission" date="2018-05" db="EMBL/GenBank/DDBJ databases">
        <authorList>
            <person name="Lanie J.A."/>
            <person name="Ng W.-L."/>
            <person name="Kazmierczak K.M."/>
            <person name="Andrzejewski T.M."/>
            <person name="Davidsen T.M."/>
            <person name="Wayne K.J."/>
            <person name="Tettelin H."/>
            <person name="Glass J.I."/>
            <person name="Rusch D."/>
            <person name="Podicherti R."/>
            <person name="Tsui H.-C.T."/>
            <person name="Winkler M.E."/>
        </authorList>
    </citation>
    <scope>NUCLEOTIDE SEQUENCE</scope>
</reference>
<organism evidence="1">
    <name type="scientific">marine metagenome</name>
    <dbReference type="NCBI Taxonomy" id="408172"/>
    <lineage>
        <taxon>unclassified sequences</taxon>
        <taxon>metagenomes</taxon>
        <taxon>ecological metagenomes</taxon>
    </lineage>
</organism>
<evidence type="ECO:0000313" key="1">
    <source>
        <dbReference type="EMBL" id="SVB62720.1"/>
    </source>
</evidence>
<protein>
    <submittedName>
        <fullName evidence="1">Uncharacterized protein</fullName>
    </submittedName>
</protein>
<feature type="non-terminal residue" evidence="1">
    <location>
        <position position="94"/>
    </location>
</feature>
<gene>
    <name evidence="1" type="ORF">METZ01_LOCUS215574</name>
</gene>
<sequence length="94" mass="9918">MDFISGKHISRRTMLKGVGATLGLPLLDAMVPAGRAAAAVSAYRAEERTRLVCIENVHGSAGCNDLGASLGLWSPEEEGRQFDLSGSSMEPLES</sequence>
<dbReference type="PROSITE" id="PS51318">
    <property type="entry name" value="TAT"/>
    <property type="match status" value="1"/>
</dbReference>
<accession>A0A382FIA9</accession>
<proteinExistence type="predicted"/>
<dbReference type="AlphaFoldDB" id="A0A382FIA9"/>